<gene>
    <name evidence="5" type="ORF">GCM10022416_32990</name>
</gene>
<dbReference type="Gene3D" id="1.10.150.130">
    <property type="match status" value="1"/>
</dbReference>
<evidence type="ECO:0000256" key="2">
    <source>
        <dbReference type="PROSITE-ProRule" id="PRU01248"/>
    </source>
</evidence>
<dbReference type="Pfam" id="PF14659">
    <property type="entry name" value="Phage_int_SAM_3"/>
    <property type="match status" value="1"/>
</dbReference>
<feature type="compositionally biased region" description="Basic residues" evidence="3">
    <location>
        <begin position="167"/>
        <end position="180"/>
    </location>
</feature>
<dbReference type="InterPro" id="IPR011010">
    <property type="entry name" value="DNA_brk_join_enz"/>
</dbReference>
<evidence type="ECO:0000256" key="1">
    <source>
        <dbReference type="ARBA" id="ARBA00023125"/>
    </source>
</evidence>
<accession>A0ABP7YXQ5</accession>
<dbReference type="InterPro" id="IPR058717">
    <property type="entry name" value="Phage_L5_Integrase_N"/>
</dbReference>
<name>A0ABP7YXQ5_9ACTN</name>
<evidence type="ECO:0000313" key="6">
    <source>
        <dbReference type="Proteomes" id="UP001500266"/>
    </source>
</evidence>
<organism evidence="5 6">
    <name type="scientific">Actinomadura keratinilytica</name>
    <dbReference type="NCBI Taxonomy" id="547461"/>
    <lineage>
        <taxon>Bacteria</taxon>
        <taxon>Bacillati</taxon>
        <taxon>Actinomycetota</taxon>
        <taxon>Actinomycetes</taxon>
        <taxon>Streptosporangiales</taxon>
        <taxon>Thermomonosporaceae</taxon>
        <taxon>Actinomadura</taxon>
    </lineage>
</organism>
<dbReference type="EMBL" id="BAABDO010000046">
    <property type="protein sequence ID" value="GAA4143218.1"/>
    <property type="molecule type" value="Genomic_DNA"/>
</dbReference>
<dbReference type="InterPro" id="IPR004107">
    <property type="entry name" value="Integrase_SAM-like_N"/>
</dbReference>
<evidence type="ECO:0000256" key="3">
    <source>
        <dbReference type="SAM" id="MobiDB-lite"/>
    </source>
</evidence>
<reference evidence="6" key="1">
    <citation type="journal article" date="2019" name="Int. J. Syst. Evol. Microbiol.">
        <title>The Global Catalogue of Microorganisms (GCM) 10K type strain sequencing project: providing services to taxonomists for standard genome sequencing and annotation.</title>
        <authorList>
            <consortium name="The Broad Institute Genomics Platform"/>
            <consortium name="The Broad Institute Genome Sequencing Center for Infectious Disease"/>
            <person name="Wu L."/>
            <person name="Ma J."/>
        </authorList>
    </citation>
    <scope>NUCLEOTIDE SEQUENCE [LARGE SCALE GENOMIC DNA]</scope>
    <source>
        <strain evidence="6">JCM 17316</strain>
    </source>
</reference>
<dbReference type="Pfam" id="PF26003">
    <property type="entry name" value="Integrase_N_phage"/>
    <property type="match status" value="1"/>
</dbReference>
<dbReference type="InterPro" id="IPR044068">
    <property type="entry name" value="CB"/>
</dbReference>
<protein>
    <recommendedName>
        <fullName evidence="4">Core-binding (CB) domain-containing protein</fullName>
    </recommendedName>
</protein>
<sequence>MARKRGRRRFGNIRKLPSGRFQIRYPGPDGIIRPGSRTFATEREADQQLALIEAKLISGEWTDPKRAKVDLKGYAAKWITERPNLRPRTVEIHSGLLRRHIAPYLGNVELGKIDTASVREWRAALIEAGVGASDVAKAYRFLRAVLMTAADDLITRATRAGSAVPVKRSRTNGRCSRWRRSSSWPT</sequence>
<dbReference type="PROSITE" id="PS51900">
    <property type="entry name" value="CB"/>
    <property type="match status" value="1"/>
</dbReference>
<proteinExistence type="predicted"/>
<dbReference type="Proteomes" id="UP001500266">
    <property type="component" value="Unassembled WGS sequence"/>
</dbReference>
<keyword evidence="6" id="KW-1185">Reference proteome</keyword>
<comment type="caution">
    <text evidence="5">The sequence shown here is derived from an EMBL/GenBank/DDBJ whole genome shotgun (WGS) entry which is preliminary data.</text>
</comment>
<feature type="region of interest" description="Disordered" evidence="3">
    <location>
        <begin position="164"/>
        <end position="186"/>
    </location>
</feature>
<keyword evidence="1 2" id="KW-0238">DNA-binding</keyword>
<dbReference type="InterPro" id="IPR010998">
    <property type="entry name" value="Integrase_recombinase_N"/>
</dbReference>
<dbReference type="SUPFAM" id="SSF56349">
    <property type="entry name" value="DNA breaking-rejoining enzymes"/>
    <property type="match status" value="1"/>
</dbReference>
<evidence type="ECO:0000259" key="4">
    <source>
        <dbReference type="PROSITE" id="PS51900"/>
    </source>
</evidence>
<evidence type="ECO:0000313" key="5">
    <source>
        <dbReference type="EMBL" id="GAA4143218.1"/>
    </source>
</evidence>
<feature type="domain" description="Core-binding (CB)" evidence="4">
    <location>
        <begin position="69"/>
        <end position="150"/>
    </location>
</feature>
<dbReference type="RefSeq" id="WP_345022274.1">
    <property type="nucleotide sequence ID" value="NZ_BAABDO010000046.1"/>
</dbReference>